<dbReference type="OrthoDB" id="9804747at2"/>
<organism evidence="3 4">
    <name type="scientific">[Eubacterium] siraeum</name>
    <dbReference type="NCBI Taxonomy" id="39492"/>
    <lineage>
        <taxon>Bacteria</taxon>
        <taxon>Bacillati</taxon>
        <taxon>Bacillota</taxon>
        <taxon>Clostridia</taxon>
        <taxon>Eubacteriales</taxon>
        <taxon>Oscillospiraceae</taxon>
        <taxon>Oscillospiraceae incertae sedis</taxon>
    </lineage>
</organism>
<dbReference type="PROSITE" id="PS51831">
    <property type="entry name" value="HD"/>
    <property type="match status" value="1"/>
</dbReference>
<dbReference type="EC" id="3.1.4.52" evidence="3"/>
<protein>
    <submittedName>
        <fullName evidence="3">Cyclic di-GMP phosphodiesterase response regulator RpfG</fullName>
        <ecNumber evidence="3">3.1.4.52</ecNumber>
    </submittedName>
</protein>
<dbReference type="STRING" id="39492.ERS852540_01478"/>
<gene>
    <name evidence="3" type="primary">rpfG_2</name>
    <name evidence="3" type="ORF">ERS852540_01478</name>
</gene>
<dbReference type="SUPFAM" id="SSF109604">
    <property type="entry name" value="HD-domain/PDEase-like"/>
    <property type="match status" value="1"/>
</dbReference>
<dbReference type="PROSITE" id="PS51832">
    <property type="entry name" value="HD_GYP"/>
    <property type="match status" value="1"/>
</dbReference>
<evidence type="ECO:0000313" key="4">
    <source>
        <dbReference type="Proteomes" id="UP000095662"/>
    </source>
</evidence>
<dbReference type="Pfam" id="PF13487">
    <property type="entry name" value="HD_5"/>
    <property type="match status" value="1"/>
</dbReference>
<dbReference type="PANTHER" id="PTHR45228">
    <property type="entry name" value="CYCLIC DI-GMP PHOSPHODIESTERASE TM_0186-RELATED"/>
    <property type="match status" value="1"/>
</dbReference>
<dbReference type="CDD" id="cd00077">
    <property type="entry name" value="HDc"/>
    <property type="match status" value="1"/>
</dbReference>
<dbReference type="InterPro" id="IPR006674">
    <property type="entry name" value="HD_domain"/>
</dbReference>
<accession>A0A174ZTU6</accession>
<dbReference type="InterPro" id="IPR003607">
    <property type="entry name" value="HD/PDEase_dom"/>
</dbReference>
<reference evidence="3 4" key="1">
    <citation type="submission" date="2015-09" db="EMBL/GenBank/DDBJ databases">
        <authorList>
            <consortium name="Pathogen Informatics"/>
        </authorList>
    </citation>
    <scope>NUCLEOTIDE SEQUENCE [LARGE SCALE GENOMIC DNA]</scope>
    <source>
        <strain evidence="3 4">2789STDY5834928</strain>
    </source>
</reference>
<feature type="domain" description="HD" evidence="1">
    <location>
        <begin position="40"/>
        <end position="162"/>
    </location>
</feature>
<dbReference type="AlphaFoldDB" id="A0A174ZTU6"/>
<proteinExistence type="predicted"/>
<dbReference type="Proteomes" id="UP000095662">
    <property type="component" value="Unassembled WGS sequence"/>
</dbReference>
<dbReference type="InterPro" id="IPR037522">
    <property type="entry name" value="HD_GYP_dom"/>
</dbReference>
<dbReference type="SMART" id="SM00471">
    <property type="entry name" value="HDc"/>
    <property type="match status" value="1"/>
</dbReference>
<keyword evidence="3" id="KW-0378">Hydrolase</keyword>
<evidence type="ECO:0000259" key="2">
    <source>
        <dbReference type="PROSITE" id="PS51832"/>
    </source>
</evidence>
<dbReference type="GO" id="GO:0071111">
    <property type="term" value="F:cyclic-guanylate-specific phosphodiesterase activity"/>
    <property type="evidence" value="ECO:0007669"/>
    <property type="project" value="UniProtKB-EC"/>
</dbReference>
<feature type="domain" description="HD-GYP" evidence="2">
    <location>
        <begin position="18"/>
        <end position="213"/>
    </location>
</feature>
<evidence type="ECO:0000259" key="1">
    <source>
        <dbReference type="PROSITE" id="PS51831"/>
    </source>
</evidence>
<dbReference type="InterPro" id="IPR052020">
    <property type="entry name" value="Cyclic_di-GMP/3'3'-cGAMP_PDE"/>
</dbReference>
<evidence type="ECO:0000313" key="3">
    <source>
        <dbReference type="EMBL" id="CUQ87341.1"/>
    </source>
</evidence>
<sequence>MEQEQPKIIDANSIITQDNKLYHEFVECISSALDARDPYTGDHSRRVSDTATVLAKMLGLADDEIQEIHIAAHLHDIGKIGIPDSILLKPGRLDDEEWALMKQHPQIGADILSKSPSFSRISAIILHHHERYDGKGYPFGAKADEIPIGARIIAVCDSIDAMASARAYRKALPLDIVRNEIEKNIGLMYDPAVAKKMLDNWSIIKEMYGHGELCGECHFCHDNGEEI</sequence>
<name>A0A174ZTU6_9FIRM</name>
<dbReference type="EMBL" id="CZBY01000011">
    <property type="protein sequence ID" value="CUQ87341.1"/>
    <property type="molecule type" value="Genomic_DNA"/>
</dbReference>
<dbReference type="Gene3D" id="1.10.3210.10">
    <property type="entry name" value="Hypothetical protein af1432"/>
    <property type="match status" value="1"/>
</dbReference>